<reference evidence="3 4" key="1">
    <citation type="submission" date="2018-06" db="EMBL/GenBank/DDBJ databases">
        <title>Spirosoma sp. HMF3257 Genome sequencing and assembly.</title>
        <authorList>
            <person name="Kang H."/>
            <person name="Cha I."/>
            <person name="Kim H."/>
            <person name="Kang J."/>
            <person name="Joh K."/>
        </authorList>
    </citation>
    <scope>NUCLEOTIDE SEQUENCE [LARGE SCALE GENOMIC DNA]</scope>
    <source>
        <strain evidence="3 4">HMF3257</strain>
    </source>
</reference>
<gene>
    <name evidence="3" type="ORF">HMF3257_17595</name>
</gene>
<evidence type="ECO:0000256" key="1">
    <source>
        <dbReference type="ARBA" id="ARBA00022679"/>
    </source>
</evidence>
<evidence type="ECO:0000313" key="3">
    <source>
        <dbReference type="EMBL" id="RAI75527.1"/>
    </source>
</evidence>
<organism evidence="3 4">
    <name type="scientific">Spirosoma telluris</name>
    <dbReference type="NCBI Taxonomy" id="2183553"/>
    <lineage>
        <taxon>Bacteria</taxon>
        <taxon>Pseudomonadati</taxon>
        <taxon>Bacteroidota</taxon>
        <taxon>Cytophagia</taxon>
        <taxon>Cytophagales</taxon>
        <taxon>Cytophagaceae</taxon>
        <taxon>Spirosoma</taxon>
    </lineage>
</organism>
<keyword evidence="1" id="KW-0808">Transferase</keyword>
<dbReference type="OrthoDB" id="9808669at2"/>
<dbReference type="Gene3D" id="3.40.47.10">
    <property type="match status" value="1"/>
</dbReference>
<dbReference type="InterPro" id="IPR050091">
    <property type="entry name" value="PKS_NRPS_Biosynth_Enz"/>
</dbReference>
<proteinExistence type="predicted"/>
<feature type="domain" description="Ketosynthase family 3 (KS3)" evidence="2">
    <location>
        <begin position="13"/>
        <end position="217"/>
    </location>
</feature>
<evidence type="ECO:0000313" key="4">
    <source>
        <dbReference type="Proteomes" id="UP000249016"/>
    </source>
</evidence>
<dbReference type="InterPro" id="IPR016039">
    <property type="entry name" value="Thiolase-like"/>
</dbReference>
<sequence>MDHTNTLLRKTPVAIVGMASIFADAENLTTYWENIIQGTDSIKEVPENRWKISDYYDPDPTTPDKTYCKVGGFIPEIDFNPLEFGLPPNLLEATDTAQLLSLAVARDALLDAGYGLGSPKLDAQLRERTGVILGVGGGQNLILPLSTRLESPVWRKAMQSAGLPDAQIEQIVEKIKAAYIPWSEDAFPGLLGNVVAGRIANRFDLGESTQPSMQPVRLH</sequence>
<dbReference type="EMBL" id="QLII01000001">
    <property type="protein sequence ID" value="RAI75527.1"/>
    <property type="molecule type" value="Genomic_DNA"/>
</dbReference>
<accession>A0A327NJZ9</accession>
<dbReference type="Proteomes" id="UP000249016">
    <property type="component" value="Unassembled WGS sequence"/>
</dbReference>
<dbReference type="Pfam" id="PF00109">
    <property type="entry name" value="ketoacyl-synt"/>
    <property type="match status" value="1"/>
</dbReference>
<evidence type="ECO:0000259" key="2">
    <source>
        <dbReference type="SMART" id="SM00825"/>
    </source>
</evidence>
<comment type="caution">
    <text evidence="3">The sequence shown here is derived from an EMBL/GenBank/DDBJ whole genome shotgun (WGS) entry which is preliminary data.</text>
</comment>
<name>A0A327NJZ9_9BACT</name>
<dbReference type="GO" id="GO:0006633">
    <property type="term" value="P:fatty acid biosynthetic process"/>
    <property type="evidence" value="ECO:0007669"/>
    <property type="project" value="TreeGrafter"/>
</dbReference>
<dbReference type="InterPro" id="IPR014030">
    <property type="entry name" value="Ketoacyl_synth_N"/>
</dbReference>
<dbReference type="PANTHER" id="PTHR43775:SF51">
    <property type="entry name" value="INACTIVE PHENOLPHTHIOCEROL SYNTHESIS POLYKETIDE SYNTHASE TYPE I PKS1-RELATED"/>
    <property type="match status" value="1"/>
</dbReference>
<dbReference type="SUPFAM" id="SSF53901">
    <property type="entry name" value="Thiolase-like"/>
    <property type="match status" value="1"/>
</dbReference>
<dbReference type="PANTHER" id="PTHR43775">
    <property type="entry name" value="FATTY ACID SYNTHASE"/>
    <property type="match status" value="1"/>
</dbReference>
<dbReference type="RefSeq" id="WP_111344046.1">
    <property type="nucleotide sequence ID" value="NZ_QLII01000001.1"/>
</dbReference>
<protein>
    <recommendedName>
        <fullName evidence="2">Ketosynthase family 3 (KS3) domain-containing protein</fullName>
    </recommendedName>
</protein>
<dbReference type="InterPro" id="IPR020841">
    <property type="entry name" value="PKS_Beta-ketoAc_synthase_dom"/>
</dbReference>
<dbReference type="AlphaFoldDB" id="A0A327NJZ9"/>
<keyword evidence="4" id="KW-1185">Reference proteome</keyword>
<dbReference type="SMART" id="SM00825">
    <property type="entry name" value="PKS_KS"/>
    <property type="match status" value="1"/>
</dbReference>
<dbReference type="GO" id="GO:0004312">
    <property type="term" value="F:fatty acid synthase activity"/>
    <property type="evidence" value="ECO:0007669"/>
    <property type="project" value="TreeGrafter"/>
</dbReference>